<dbReference type="RefSeq" id="WP_143009366.1">
    <property type="nucleotide sequence ID" value="NZ_FNCS01000004.1"/>
</dbReference>
<evidence type="ECO:0000313" key="3">
    <source>
        <dbReference type="Proteomes" id="UP000199495"/>
    </source>
</evidence>
<name>A0A1G7VNU8_9HYPH</name>
<dbReference type="AlphaFoldDB" id="A0A1G7VNU8"/>
<keyword evidence="1" id="KW-1133">Transmembrane helix</keyword>
<proteinExistence type="predicted"/>
<evidence type="ECO:0008006" key="4">
    <source>
        <dbReference type="Google" id="ProtNLM"/>
    </source>
</evidence>
<keyword evidence="3" id="KW-1185">Reference proteome</keyword>
<dbReference type="OrthoDB" id="7948618at2"/>
<feature type="transmembrane region" description="Helical" evidence="1">
    <location>
        <begin position="40"/>
        <end position="62"/>
    </location>
</feature>
<evidence type="ECO:0000313" key="2">
    <source>
        <dbReference type="EMBL" id="SDG61261.1"/>
    </source>
</evidence>
<gene>
    <name evidence="2" type="ORF">SAMN04487974_104246</name>
</gene>
<protein>
    <recommendedName>
        <fullName evidence="4">Yip1 domain-containing protein</fullName>
    </recommendedName>
</protein>
<dbReference type="STRING" id="440168.SAMN04487974_104246"/>
<feature type="transmembrane region" description="Helical" evidence="1">
    <location>
        <begin position="114"/>
        <end position="139"/>
    </location>
</feature>
<evidence type="ECO:0000256" key="1">
    <source>
        <dbReference type="SAM" id="Phobius"/>
    </source>
</evidence>
<feature type="transmembrane region" description="Helical" evidence="1">
    <location>
        <begin position="74"/>
        <end position="94"/>
    </location>
</feature>
<reference evidence="2 3" key="1">
    <citation type="submission" date="2016-10" db="EMBL/GenBank/DDBJ databases">
        <authorList>
            <person name="de Groot N.N."/>
        </authorList>
    </citation>
    <scope>NUCLEOTIDE SEQUENCE [LARGE SCALE GENOMIC DNA]</scope>
    <source>
        <strain evidence="2 3">CGMCC 1.10267</strain>
    </source>
</reference>
<accession>A0A1G7VNU8</accession>
<dbReference type="EMBL" id="FNCS01000004">
    <property type="protein sequence ID" value="SDG61261.1"/>
    <property type="molecule type" value="Genomic_DNA"/>
</dbReference>
<keyword evidence="1" id="KW-0472">Membrane</keyword>
<dbReference type="Proteomes" id="UP000199495">
    <property type="component" value="Unassembled WGS sequence"/>
</dbReference>
<feature type="transmembrane region" description="Helical" evidence="1">
    <location>
        <begin position="159"/>
        <end position="181"/>
    </location>
</feature>
<organism evidence="2 3">
    <name type="scientific">Pelagibacterium luteolum</name>
    <dbReference type="NCBI Taxonomy" id="440168"/>
    <lineage>
        <taxon>Bacteria</taxon>
        <taxon>Pseudomonadati</taxon>
        <taxon>Pseudomonadota</taxon>
        <taxon>Alphaproteobacteria</taxon>
        <taxon>Hyphomicrobiales</taxon>
        <taxon>Devosiaceae</taxon>
        <taxon>Pelagibacterium</taxon>
    </lineage>
</organism>
<sequence length="189" mass="19727">MSSAQPTLPEEARSALLGSWRLIIGRRDAPGYFSTDLRGLASSFIALLASVIVTFVISAMVAPEGAGGSSFAALVQNALLYCGIMGSSWVVLRITGLSEKFVAFVTVENWINAIVSVLLAVVALVTLSAELILILAVVIGFLARINNARLVVGMKAGQIVMLIVVQTIGMMIALLAVGAVFGPVPTPEV</sequence>
<keyword evidence="1" id="KW-0812">Transmembrane</keyword>